<dbReference type="Proteomes" id="UP000807769">
    <property type="component" value="Unassembled WGS sequence"/>
</dbReference>
<accession>A0A9P7J5W6</accession>
<protein>
    <submittedName>
        <fullName evidence="1">Uncharacterized protein</fullName>
    </submittedName>
</protein>
<dbReference type="EMBL" id="JABBWG010000058">
    <property type="protein sequence ID" value="KAG1804419.1"/>
    <property type="molecule type" value="Genomic_DNA"/>
</dbReference>
<comment type="caution">
    <text evidence="1">The sequence shown here is derived from an EMBL/GenBank/DDBJ whole genome shotgun (WGS) entry which is preliminary data.</text>
</comment>
<name>A0A9P7J5W6_9AGAM</name>
<dbReference type="GeneID" id="64638313"/>
<evidence type="ECO:0000313" key="2">
    <source>
        <dbReference type="Proteomes" id="UP000807769"/>
    </source>
</evidence>
<gene>
    <name evidence="1" type="ORF">BJ212DRAFT_898030</name>
</gene>
<sequence>MLLITRRSILTSEPWIMMIPTLGLLERDCFCRTTALKHEEQSSKVLGGISVCGVDWVLMLMLTMMKIGLQWTSGSYRFGTGNTRRRPIGTVSSHYDVGVEFCSLGNTRLLVITDNLKLYSIEDMSQAPDLLACFLMPVSLMLRCFPGLPVDDIGHSSQPQIQAQRMMYTSDPAHRLLCLTAFSSHTDGTQVFIISTRIFFNLDGMAASGLFQCSYFLAPI</sequence>
<reference evidence="1" key="1">
    <citation type="journal article" date="2020" name="New Phytol.">
        <title>Comparative genomics reveals dynamic genome evolution in host specialist ectomycorrhizal fungi.</title>
        <authorList>
            <person name="Lofgren L.A."/>
            <person name="Nguyen N.H."/>
            <person name="Vilgalys R."/>
            <person name="Ruytinx J."/>
            <person name="Liao H.L."/>
            <person name="Branco S."/>
            <person name="Kuo A."/>
            <person name="LaButti K."/>
            <person name="Lipzen A."/>
            <person name="Andreopoulos W."/>
            <person name="Pangilinan J."/>
            <person name="Riley R."/>
            <person name="Hundley H."/>
            <person name="Na H."/>
            <person name="Barry K."/>
            <person name="Grigoriev I.V."/>
            <person name="Stajich J.E."/>
            <person name="Kennedy P.G."/>
        </authorList>
    </citation>
    <scope>NUCLEOTIDE SEQUENCE</scope>
    <source>
        <strain evidence="1">MN1</strain>
    </source>
</reference>
<proteinExistence type="predicted"/>
<dbReference type="RefSeq" id="XP_041186931.1">
    <property type="nucleotide sequence ID" value="XM_041344297.1"/>
</dbReference>
<evidence type="ECO:0000313" key="1">
    <source>
        <dbReference type="EMBL" id="KAG1804419.1"/>
    </source>
</evidence>
<dbReference type="AlphaFoldDB" id="A0A9P7J5W6"/>
<dbReference type="OrthoDB" id="2690938at2759"/>
<keyword evidence="2" id="KW-1185">Reference proteome</keyword>
<organism evidence="1 2">
    <name type="scientific">Suillus subaureus</name>
    <dbReference type="NCBI Taxonomy" id="48587"/>
    <lineage>
        <taxon>Eukaryota</taxon>
        <taxon>Fungi</taxon>
        <taxon>Dikarya</taxon>
        <taxon>Basidiomycota</taxon>
        <taxon>Agaricomycotina</taxon>
        <taxon>Agaricomycetes</taxon>
        <taxon>Agaricomycetidae</taxon>
        <taxon>Boletales</taxon>
        <taxon>Suillineae</taxon>
        <taxon>Suillaceae</taxon>
        <taxon>Suillus</taxon>
    </lineage>
</organism>